<evidence type="ECO:0000313" key="1">
    <source>
        <dbReference type="EMBL" id="RZQ55196.1"/>
    </source>
</evidence>
<protein>
    <submittedName>
        <fullName evidence="1">SCO family protein</fullName>
    </submittedName>
</protein>
<comment type="caution">
    <text evidence="1">The sequence shown here is derived from an EMBL/GenBank/DDBJ whole genome shotgun (WGS) entry which is preliminary data.</text>
</comment>
<sequence length="215" mass="24131">MRMKNLMLALSVVLFSSGVAIAQDHSQHNHHDHMNHTTFKAEPVNKEHSIYHLDGEWQAHTGESLTLANFQGQPIVISMIYGSCTTACPVLVNDARRIFEALPDAYKGEVKLVMVSFDQDRDTPAALAEYAAKYNLGDDVWTFLHGDDNNIRALATLLGVRYRKRADGDFDHSNLVTVLDVHGRVVERVEGLNRPVEEAVNALVKIIDENHLLHR</sequence>
<dbReference type="Proteomes" id="UP000293092">
    <property type="component" value="Unassembled WGS sequence"/>
</dbReference>
<evidence type="ECO:0000313" key="2">
    <source>
        <dbReference type="Proteomes" id="UP000293092"/>
    </source>
</evidence>
<proteinExistence type="predicted"/>
<reference evidence="1" key="1">
    <citation type="submission" date="2017-11" db="EMBL/GenBank/DDBJ databases">
        <title>Comparative genomic and phylogenomic analyses of the family Idiomarinaceae.</title>
        <authorList>
            <person name="Liu Y."/>
            <person name="Shao Z."/>
        </authorList>
    </citation>
    <scope>NUCLEOTIDE SEQUENCE</scope>
    <source>
        <strain evidence="1">PIN1</strain>
    </source>
</reference>
<name>A0ACD2HFS8_9GAMM</name>
<organism evidence="1 2">
    <name type="scientific">Pseudidiomarina tainanensis</name>
    <dbReference type="NCBI Taxonomy" id="502365"/>
    <lineage>
        <taxon>Bacteria</taxon>
        <taxon>Pseudomonadati</taxon>
        <taxon>Pseudomonadota</taxon>
        <taxon>Gammaproteobacteria</taxon>
        <taxon>Alteromonadales</taxon>
        <taxon>Idiomarinaceae</taxon>
        <taxon>Pseudidiomarina</taxon>
    </lineage>
</organism>
<keyword evidence="2" id="KW-1185">Reference proteome</keyword>
<dbReference type="EMBL" id="PIQJ01000004">
    <property type="protein sequence ID" value="RZQ55196.1"/>
    <property type="molecule type" value="Genomic_DNA"/>
</dbReference>
<accession>A0ACD2HFS8</accession>
<gene>
    <name evidence="1" type="ORF">CWI82_11175</name>
</gene>